<evidence type="ECO:0000256" key="2">
    <source>
        <dbReference type="ARBA" id="ARBA00022574"/>
    </source>
</evidence>
<keyword evidence="4" id="KW-0539">Nucleus</keyword>
<dbReference type="InterPro" id="IPR015943">
    <property type="entry name" value="WD40/YVTN_repeat-like_dom_sf"/>
</dbReference>
<feature type="repeat" description="WD" evidence="6">
    <location>
        <begin position="245"/>
        <end position="280"/>
    </location>
</feature>
<dbReference type="OrthoDB" id="2161379at2759"/>
<feature type="repeat" description="WD" evidence="6">
    <location>
        <begin position="337"/>
        <end position="379"/>
    </location>
</feature>
<dbReference type="InterPro" id="IPR019775">
    <property type="entry name" value="WD40_repeat_CS"/>
</dbReference>
<dbReference type="Pfam" id="PF00400">
    <property type="entry name" value="WD40"/>
    <property type="match status" value="3"/>
</dbReference>
<evidence type="ECO:0000256" key="1">
    <source>
        <dbReference type="ARBA" id="ARBA00004123"/>
    </source>
</evidence>
<dbReference type="GO" id="GO:0005730">
    <property type="term" value="C:nucleolus"/>
    <property type="evidence" value="ECO:0007669"/>
    <property type="project" value="TreeGrafter"/>
</dbReference>
<evidence type="ECO:0000259" key="8">
    <source>
        <dbReference type="Pfam" id="PF12265"/>
    </source>
</evidence>
<protein>
    <recommendedName>
        <fullName evidence="5">Glutamate-rich WD repeat-containing protein 1</fullName>
    </recommendedName>
</protein>
<comment type="subcellular location">
    <subcellularLocation>
        <location evidence="1">Nucleus</location>
    </subcellularLocation>
</comment>
<evidence type="ECO:0000256" key="5">
    <source>
        <dbReference type="ARBA" id="ARBA00040876"/>
    </source>
</evidence>
<name>A0A9P0AFI1_BEMTA</name>
<dbReference type="PROSITE" id="PS00678">
    <property type="entry name" value="WD_REPEATS_1"/>
    <property type="match status" value="2"/>
</dbReference>
<evidence type="ECO:0000313" key="10">
    <source>
        <dbReference type="Proteomes" id="UP001152759"/>
    </source>
</evidence>
<dbReference type="PROSITE" id="PS50294">
    <property type="entry name" value="WD_REPEATS_REGION"/>
    <property type="match status" value="3"/>
</dbReference>
<dbReference type="PANTHER" id="PTHR45903">
    <property type="entry name" value="GLUTAMATE-RICH WD REPEAT-CONTAINING PROTEIN 1"/>
    <property type="match status" value="1"/>
</dbReference>
<dbReference type="GO" id="GO:0042254">
    <property type="term" value="P:ribosome biogenesis"/>
    <property type="evidence" value="ECO:0007669"/>
    <property type="project" value="TreeGrafter"/>
</dbReference>
<dbReference type="PRINTS" id="PR00320">
    <property type="entry name" value="GPROTEINBRPT"/>
</dbReference>
<keyword evidence="3" id="KW-0677">Repeat</keyword>
<feature type="domain" description="Histone-binding protein RBBP4-like N-terminal" evidence="8">
    <location>
        <begin position="35"/>
        <end position="102"/>
    </location>
</feature>
<organism evidence="9 10">
    <name type="scientific">Bemisia tabaci</name>
    <name type="common">Sweetpotato whitefly</name>
    <name type="synonym">Aleurodes tabaci</name>
    <dbReference type="NCBI Taxonomy" id="7038"/>
    <lineage>
        <taxon>Eukaryota</taxon>
        <taxon>Metazoa</taxon>
        <taxon>Ecdysozoa</taxon>
        <taxon>Arthropoda</taxon>
        <taxon>Hexapoda</taxon>
        <taxon>Insecta</taxon>
        <taxon>Pterygota</taxon>
        <taxon>Neoptera</taxon>
        <taxon>Paraneoptera</taxon>
        <taxon>Hemiptera</taxon>
        <taxon>Sternorrhyncha</taxon>
        <taxon>Aleyrodoidea</taxon>
        <taxon>Aleyrodidae</taxon>
        <taxon>Aleyrodinae</taxon>
        <taxon>Bemisia</taxon>
    </lineage>
</organism>
<sequence length="431" mass="48679">MTEENDVEMEPCSSEKKTETTRKVYLPTQPLEEGEELVCDPSAYKMLHTFETSSPCLSFDILRDKLGENRDAFPRTAYVVAGTQADQAKKNKIFVIKLSNLHKTQHDKPVDDDESSSSESEDEEEDGSKDGKMDFSYVAHIGCINRIRSFSNGDKNYAAVWSERGMVEIYNLHKLINAVEKPTALKDGTKKDLNAFFSFNGHQSEGFAMDWSPQTPGQLATGDCHRNIHVWKPREASWHVDQRPLNAHRESVEDLQWSPTEKEVLASCSVDKSIRIWDTRKYGAKANVITVENAHTSDINVISWNRKEPFIVSGGDDGFVHVWDLRNLKTGGAIATFKHHKQPITTVEWHPTEESVFAVGGADDQLTIWDLSVEQDAEQAELDDLKDIPPQLMFIHQGQNDIKELHWHPQIPGTLISTANSGFNIFQTINV</sequence>
<keyword evidence="10" id="KW-1185">Reference proteome</keyword>
<evidence type="ECO:0000256" key="3">
    <source>
        <dbReference type="ARBA" id="ARBA00022737"/>
    </source>
</evidence>
<dbReference type="InterPro" id="IPR022052">
    <property type="entry name" value="Histone-bd_RBBP4-like_N"/>
</dbReference>
<feature type="region of interest" description="Disordered" evidence="7">
    <location>
        <begin position="1"/>
        <end position="20"/>
    </location>
</feature>
<feature type="repeat" description="WD" evidence="6">
    <location>
        <begin position="292"/>
        <end position="327"/>
    </location>
</feature>
<evidence type="ECO:0000256" key="7">
    <source>
        <dbReference type="SAM" id="MobiDB-lite"/>
    </source>
</evidence>
<dbReference type="InterPro" id="IPR020472">
    <property type="entry name" value="WD40_PAC1"/>
</dbReference>
<reference evidence="9" key="1">
    <citation type="submission" date="2021-12" db="EMBL/GenBank/DDBJ databases">
        <authorList>
            <person name="King R."/>
        </authorList>
    </citation>
    <scope>NUCLEOTIDE SEQUENCE</scope>
</reference>
<dbReference type="InterPro" id="IPR001680">
    <property type="entry name" value="WD40_rpt"/>
</dbReference>
<feature type="region of interest" description="Disordered" evidence="7">
    <location>
        <begin position="105"/>
        <end position="131"/>
    </location>
</feature>
<evidence type="ECO:0000256" key="6">
    <source>
        <dbReference type="PROSITE-ProRule" id="PRU00221"/>
    </source>
</evidence>
<proteinExistence type="predicted"/>
<dbReference type="PROSITE" id="PS50082">
    <property type="entry name" value="WD_REPEATS_2"/>
    <property type="match status" value="3"/>
</dbReference>
<dbReference type="EMBL" id="OU963866">
    <property type="protein sequence ID" value="CAH0390703.1"/>
    <property type="molecule type" value="Genomic_DNA"/>
</dbReference>
<dbReference type="SUPFAM" id="SSF50978">
    <property type="entry name" value="WD40 repeat-like"/>
    <property type="match status" value="1"/>
</dbReference>
<dbReference type="InterPro" id="IPR051972">
    <property type="entry name" value="Glutamate-rich_WD_repeat"/>
</dbReference>
<dbReference type="Gene3D" id="2.130.10.10">
    <property type="entry name" value="YVTN repeat-like/Quinoprotein amine dehydrogenase"/>
    <property type="match status" value="1"/>
</dbReference>
<evidence type="ECO:0000256" key="4">
    <source>
        <dbReference type="ARBA" id="ARBA00023242"/>
    </source>
</evidence>
<evidence type="ECO:0000313" key="9">
    <source>
        <dbReference type="EMBL" id="CAH0390703.1"/>
    </source>
</evidence>
<accession>A0A9P0AFI1</accession>
<dbReference type="InterPro" id="IPR036322">
    <property type="entry name" value="WD40_repeat_dom_sf"/>
</dbReference>
<dbReference type="PANTHER" id="PTHR45903:SF1">
    <property type="entry name" value="GLUTAMATE-RICH WD REPEAT-CONTAINING PROTEIN 1"/>
    <property type="match status" value="1"/>
</dbReference>
<dbReference type="Pfam" id="PF12265">
    <property type="entry name" value="CAF1C_H4-bd"/>
    <property type="match status" value="1"/>
</dbReference>
<gene>
    <name evidence="9" type="ORF">BEMITA_LOCUS9405</name>
</gene>
<dbReference type="SMART" id="SM00320">
    <property type="entry name" value="WD40"/>
    <property type="match status" value="5"/>
</dbReference>
<dbReference type="KEGG" id="btab:109040762"/>
<feature type="compositionally biased region" description="Acidic residues" evidence="7">
    <location>
        <begin position="110"/>
        <end position="127"/>
    </location>
</feature>
<keyword evidence="2 6" id="KW-0853">WD repeat</keyword>
<dbReference type="Proteomes" id="UP001152759">
    <property type="component" value="Chromosome 5"/>
</dbReference>
<dbReference type="AlphaFoldDB" id="A0A9P0AFI1"/>